<gene>
    <name evidence="2" type="ORF">B456_012G188000</name>
</gene>
<evidence type="ECO:0000313" key="3">
    <source>
        <dbReference type="Proteomes" id="UP000032304"/>
    </source>
</evidence>
<keyword evidence="3" id="KW-1185">Reference proteome</keyword>
<dbReference type="EMBL" id="CM001751">
    <property type="protein sequence ID" value="KJB78286.1"/>
    <property type="molecule type" value="Genomic_DNA"/>
</dbReference>
<name>A0A0D2V6Z5_GOSRA</name>
<reference evidence="2 3" key="1">
    <citation type="journal article" date="2012" name="Nature">
        <title>Repeated polyploidization of Gossypium genomes and the evolution of spinnable cotton fibres.</title>
        <authorList>
            <person name="Paterson A.H."/>
            <person name="Wendel J.F."/>
            <person name="Gundlach H."/>
            <person name="Guo H."/>
            <person name="Jenkins J."/>
            <person name="Jin D."/>
            <person name="Llewellyn D."/>
            <person name="Showmaker K.C."/>
            <person name="Shu S."/>
            <person name="Udall J."/>
            <person name="Yoo M.J."/>
            <person name="Byers R."/>
            <person name="Chen W."/>
            <person name="Doron-Faigenboim A."/>
            <person name="Duke M.V."/>
            <person name="Gong L."/>
            <person name="Grimwood J."/>
            <person name="Grover C."/>
            <person name="Grupp K."/>
            <person name="Hu G."/>
            <person name="Lee T.H."/>
            <person name="Li J."/>
            <person name="Lin L."/>
            <person name="Liu T."/>
            <person name="Marler B.S."/>
            <person name="Page J.T."/>
            <person name="Roberts A.W."/>
            <person name="Romanel E."/>
            <person name="Sanders W.S."/>
            <person name="Szadkowski E."/>
            <person name="Tan X."/>
            <person name="Tang H."/>
            <person name="Xu C."/>
            <person name="Wang J."/>
            <person name="Wang Z."/>
            <person name="Zhang D."/>
            <person name="Zhang L."/>
            <person name="Ashrafi H."/>
            <person name="Bedon F."/>
            <person name="Bowers J.E."/>
            <person name="Brubaker C.L."/>
            <person name="Chee P.W."/>
            <person name="Das S."/>
            <person name="Gingle A.R."/>
            <person name="Haigler C.H."/>
            <person name="Harker D."/>
            <person name="Hoffmann L.V."/>
            <person name="Hovav R."/>
            <person name="Jones D.C."/>
            <person name="Lemke C."/>
            <person name="Mansoor S."/>
            <person name="ur Rahman M."/>
            <person name="Rainville L.N."/>
            <person name="Rambani A."/>
            <person name="Reddy U.K."/>
            <person name="Rong J.K."/>
            <person name="Saranga Y."/>
            <person name="Scheffler B.E."/>
            <person name="Scheffler J.A."/>
            <person name="Stelly D.M."/>
            <person name="Triplett B.A."/>
            <person name="Van Deynze A."/>
            <person name="Vaslin M.F."/>
            <person name="Waghmare V.N."/>
            <person name="Walford S.A."/>
            <person name="Wright R.J."/>
            <person name="Zaki E.A."/>
            <person name="Zhang T."/>
            <person name="Dennis E.S."/>
            <person name="Mayer K.F."/>
            <person name="Peterson D.G."/>
            <person name="Rokhsar D.S."/>
            <person name="Wang X."/>
            <person name="Schmutz J."/>
        </authorList>
    </citation>
    <scope>NUCLEOTIDE SEQUENCE [LARGE SCALE GENOMIC DNA]</scope>
</reference>
<sequence length="88" mass="10207">MNNLDFNLSPPDISPAIKLHRFFLSSFVGFLAQIDSRLRICAFVSQPERIQRHYIVILSTISVFGIFGLPCLIRYESFLQHCLFRSPF</sequence>
<evidence type="ECO:0000313" key="2">
    <source>
        <dbReference type="EMBL" id="KJB78286.1"/>
    </source>
</evidence>
<keyword evidence="1" id="KW-1133">Transmembrane helix</keyword>
<dbReference type="Proteomes" id="UP000032304">
    <property type="component" value="Chromosome 12"/>
</dbReference>
<proteinExistence type="predicted"/>
<dbReference type="Gramene" id="KJB78286">
    <property type="protein sequence ID" value="KJB78286"/>
    <property type="gene ID" value="B456_012G188000"/>
</dbReference>
<evidence type="ECO:0000256" key="1">
    <source>
        <dbReference type="SAM" id="Phobius"/>
    </source>
</evidence>
<feature type="transmembrane region" description="Helical" evidence="1">
    <location>
        <begin position="54"/>
        <end position="75"/>
    </location>
</feature>
<dbReference type="AlphaFoldDB" id="A0A0D2V6Z5"/>
<organism evidence="2 3">
    <name type="scientific">Gossypium raimondii</name>
    <name type="common">Peruvian cotton</name>
    <name type="synonym">Gossypium klotzschianum subsp. raimondii</name>
    <dbReference type="NCBI Taxonomy" id="29730"/>
    <lineage>
        <taxon>Eukaryota</taxon>
        <taxon>Viridiplantae</taxon>
        <taxon>Streptophyta</taxon>
        <taxon>Embryophyta</taxon>
        <taxon>Tracheophyta</taxon>
        <taxon>Spermatophyta</taxon>
        <taxon>Magnoliopsida</taxon>
        <taxon>eudicotyledons</taxon>
        <taxon>Gunneridae</taxon>
        <taxon>Pentapetalae</taxon>
        <taxon>rosids</taxon>
        <taxon>malvids</taxon>
        <taxon>Malvales</taxon>
        <taxon>Malvaceae</taxon>
        <taxon>Malvoideae</taxon>
        <taxon>Gossypium</taxon>
    </lineage>
</organism>
<keyword evidence="1" id="KW-0812">Transmembrane</keyword>
<accession>A0A0D2V6Z5</accession>
<protein>
    <submittedName>
        <fullName evidence="2">Uncharacterized protein</fullName>
    </submittedName>
</protein>
<keyword evidence="1" id="KW-0472">Membrane</keyword>